<dbReference type="GO" id="GO:0008299">
    <property type="term" value="P:isoprenoid biosynthetic process"/>
    <property type="evidence" value="ECO:0007669"/>
    <property type="project" value="UniProtKB-ARBA"/>
</dbReference>
<proteinExistence type="predicted"/>
<dbReference type="PROSITE" id="PS01045">
    <property type="entry name" value="SQUALEN_PHYTOEN_SYN_2"/>
    <property type="match status" value="1"/>
</dbReference>
<dbReference type="PANTHER" id="PTHR31480">
    <property type="entry name" value="BIFUNCTIONAL LYCOPENE CYCLASE/PHYTOENE SYNTHASE"/>
    <property type="match status" value="1"/>
</dbReference>
<dbReference type="CDD" id="cd00683">
    <property type="entry name" value="Trans_IPPS_HH"/>
    <property type="match status" value="1"/>
</dbReference>
<comment type="caution">
    <text evidence="2">The sequence shown here is derived from an EMBL/GenBank/DDBJ whole genome shotgun (WGS) entry which is preliminary data.</text>
</comment>
<dbReference type="EMBL" id="CABMJJ010000009">
    <property type="protein sequence ID" value="VVC04481.1"/>
    <property type="molecule type" value="Genomic_DNA"/>
</dbReference>
<accession>A0A5E4LSC2</accession>
<dbReference type="SUPFAM" id="SSF48576">
    <property type="entry name" value="Terpenoid synthases"/>
    <property type="match status" value="1"/>
</dbReference>
<dbReference type="Proteomes" id="UP000789941">
    <property type="component" value="Unassembled WGS sequence"/>
</dbReference>
<dbReference type="Gene3D" id="1.10.600.10">
    <property type="entry name" value="Farnesyl Diphosphate Synthase"/>
    <property type="match status" value="1"/>
</dbReference>
<dbReference type="SFLD" id="SFLDG01018">
    <property type="entry name" value="Squalene/Phytoene_Synthase_Lik"/>
    <property type="match status" value="1"/>
</dbReference>
<dbReference type="AlphaFoldDB" id="A0A5E4LSC2"/>
<dbReference type="Pfam" id="PF00494">
    <property type="entry name" value="SQS_PSY"/>
    <property type="match status" value="1"/>
</dbReference>
<dbReference type="SFLD" id="SFLDS00005">
    <property type="entry name" value="Isoprenoid_Synthase_Type_I"/>
    <property type="match status" value="1"/>
</dbReference>
<keyword evidence="1" id="KW-0808">Transferase</keyword>
<dbReference type="GO" id="GO:0051996">
    <property type="term" value="F:squalene synthase [NAD(P)H] activity"/>
    <property type="evidence" value="ECO:0007669"/>
    <property type="project" value="InterPro"/>
</dbReference>
<name>A0A5E4LSC2_9ARCH</name>
<dbReference type="InterPro" id="IPR044843">
    <property type="entry name" value="Trans_IPPS_bact-type"/>
</dbReference>
<dbReference type="GO" id="GO:0004311">
    <property type="term" value="F:geranylgeranyl diphosphate synthase activity"/>
    <property type="evidence" value="ECO:0007669"/>
    <property type="project" value="InterPro"/>
</dbReference>
<reference evidence="2 3" key="1">
    <citation type="submission" date="2019-08" db="EMBL/GenBank/DDBJ databases">
        <authorList>
            <person name="Vazquez-Campos X."/>
        </authorList>
    </citation>
    <scope>NUCLEOTIDE SEQUENCE [LARGE SCALE GENOMIC DNA]</scope>
    <source>
        <strain evidence="2">LFW-283_2</strain>
    </source>
</reference>
<protein>
    <submittedName>
        <fullName evidence="2">Squalene/phytoene synthase</fullName>
    </submittedName>
</protein>
<dbReference type="InterPro" id="IPR033904">
    <property type="entry name" value="Trans_IPPS_HH"/>
</dbReference>
<evidence type="ECO:0000313" key="3">
    <source>
        <dbReference type="Proteomes" id="UP000789941"/>
    </source>
</evidence>
<dbReference type="InterPro" id="IPR002060">
    <property type="entry name" value="Squ/phyt_synthse"/>
</dbReference>
<gene>
    <name evidence="2" type="ORF">LFW2832_00976</name>
</gene>
<dbReference type="PROSITE" id="PS01044">
    <property type="entry name" value="SQUALEN_PHYTOEN_SYN_1"/>
    <property type="match status" value="1"/>
</dbReference>
<dbReference type="InterPro" id="IPR008949">
    <property type="entry name" value="Isoprenoid_synthase_dom_sf"/>
</dbReference>
<evidence type="ECO:0000256" key="1">
    <source>
        <dbReference type="ARBA" id="ARBA00022679"/>
    </source>
</evidence>
<dbReference type="SFLD" id="SFLDG01212">
    <property type="entry name" value="Phytoene_synthase_like"/>
    <property type="match status" value="1"/>
</dbReference>
<organism evidence="2 3">
    <name type="scientific">Candidatus Bilamarchaeum dharawalense</name>
    <dbReference type="NCBI Taxonomy" id="2885759"/>
    <lineage>
        <taxon>Archaea</taxon>
        <taxon>Candidatus Micrarchaeota</taxon>
        <taxon>Candidatus Micrarchaeia</taxon>
        <taxon>Candidatus Anstonellales</taxon>
        <taxon>Candidatus Bilamarchaeaceae</taxon>
        <taxon>Candidatus Bilamarchaeum</taxon>
    </lineage>
</organism>
<sequence length="294" mass="34134">MSDAGLPKVDFKYADNSIRVGSKTFYFASRFMSEDRRNSFYAIYAFCRHTDNLIDDNEGNPKLQKLLIKDWRKRLLEAHDKGYSTDPILNPFIHIMKKNNIPLRYPLELIRGVSMDISKKEYGTFRELRKYCFRVASVVGLMLMHVMGIENIKKAKKYATKLGIAMQLTNILRDVGEDAKMGRVYFPKDELAKFGLSIQDILSLQKTTNVIDFLKFQVARARKYYREAMAGLAMIHREVRVVIALALSLYREILGVIEENEYEVFTKRAYVSLFRKVMIYIKIVLFGYSNPALA</sequence>
<dbReference type="InterPro" id="IPR019845">
    <property type="entry name" value="Squalene/phytoene_synthase_CS"/>
</dbReference>
<evidence type="ECO:0000313" key="2">
    <source>
        <dbReference type="EMBL" id="VVC04481.1"/>
    </source>
</evidence>